<dbReference type="InterPro" id="IPR000340">
    <property type="entry name" value="Dual-sp_phosphatase_cat-dom"/>
</dbReference>
<dbReference type="PANTHER" id="PTHR46712">
    <property type="entry name" value="PHOSPHATIDYLGLYCEROPHOSPHATASE AND PROTEIN-TYROSINE PHOSPHATASE 1"/>
    <property type="match status" value="1"/>
</dbReference>
<evidence type="ECO:0000256" key="1">
    <source>
        <dbReference type="ARBA" id="ARBA00005189"/>
    </source>
</evidence>
<evidence type="ECO:0000256" key="6">
    <source>
        <dbReference type="ARBA" id="ARBA00023209"/>
    </source>
</evidence>
<keyword evidence="3" id="KW-0378">Hydrolase</keyword>
<keyword evidence="6" id="KW-0594">Phospholipid biosynthesis</keyword>
<evidence type="ECO:0000313" key="12">
    <source>
        <dbReference type="RefSeq" id="NP_001171798.1"/>
    </source>
</evidence>
<dbReference type="GeneID" id="100371673"/>
<evidence type="ECO:0000259" key="10">
    <source>
        <dbReference type="PROSITE" id="PS50056"/>
    </source>
</evidence>
<dbReference type="SUPFAM" id="SSF52799">
    <property type="entry name" value="(Phosphotyrosine protein) phosphatases II"/>
    <property type="match status" value="1"/>
</dbReference>
<dbReference type="Pfam" id="PF00782">
    <property type="entry name" value="DSPc"/>
    <property type="match status" value="1"/>
</dbReference>
<keyword evidence="7" id="KW-1208">Phospholipid metabolism</keyword>
<dbReference type="InterPro" id="IPR044596">
    <property type="entry name" value="PTPMT1-like"/>
</dbReference>
<evidence type="ECO:0000256" key="5">
    <source>
        <dbReference type="ARBA" id="ARBA00023098"/>
    </source>
</evidence>
<accession>A0ABM0GGW3</accession>
<dbReference type="SMART" id="SM00195">
    <property type="entry name" value="DSPc"/>
    <property type="match status" value="1"/>
</dbReference>
<evidence type="ECO:0000256" key="7">
    <source>
        <dbReference type="ARBA" id="ARBA00023264"/>
    </source>
</evidence>
<dbReference type="PROSITE" id="PS00383">
    <property type="entry name" value="TYR_PHOSPHATASE_1"/>
    <property type="match status" value="1"/>
</dbReference>
<keyword evidence="5" id="KW-0443">Lipid metabolism</keyword>
<dbReference type="InterPro" id="IPR020422">
    <property type="entry name" value="TYR_PHOSPHATASE_DUAL_dom"/>
</dbReference>
<evidence type="ECO:0000256" key="3">
    <source>
        <dbReference type="ARBA" id="ARBA00022801"/>
    </source>
</evidence>
<dbReference type="InterPro" id="IPR042165">
    <property type="entry name" value="PTPMT1"/>
</dbReference>
<gene>
    <name evidence="12" type="primary">LOC100371673</name>
</gene>
<feature type="domain" description="Tyrosine-protein phosphatase" evidence="9">
    <location>
        <begin position="28"/>
        <end position="179"/>
    </location>
</feature>
<reference evidence="12" key="2">
    <citation type="submission" date="2025-08" db="UniProtKB">
        <authorList>
            <consortium name="RefSeq"/>
        </authorList>
    </citation>
    <scope>IDENTIFICATION</scope>
</reference>
<dbReference type="RefSeq" id="NP_001171798.1">
    <property type="nucleotide sequence ID" value="NM_001184869.1"/>
</dbReference>
<dbReference type="PROSITE" id="PS50056">
    <property type="entry name" value="TYR_PHOSPHATASE_2"/>
    <property type="match status" value="1"/>
</dbReference>
<dbReference type="Gene3D" id="3.90.190.10">
    <property type="entry name" value="Protein tyrosine phosphatase superfamily"/>
    <property type="match status" value="1"/>
</dbReference>
<reference evidence="12" key="1">
    <citation type="journal article" date="2008" name="Biol. Bull.">
        <title>cDNA sequences for transcription factors and signaling proteins of the hemichordate Saccoglossus kowalevskii: efficacy of the expressed sequence tag (EST) approach for evolutionary and developmental studies of a new organism.</title>
        <authorList>
            <person name="Freeman R.M. Jr."/>
            <person name="Wu M."/>
            <person name="Cordonnier-Pratt M.M."/>
            <person name="Pratt L.H."/>
            <person name="Gruber C.E."/>
            <person name="Smith M."/>
            <person name="Lander E.S."/>
            <person name="Stange-Thomann N."/>
            <person name="Lowe C.J."/>
            <person name="Gerhart J."/>
            <person name="Kirschner M."/>
        </authorList>
    </citation>
    <scope>NUCLEOTIDE SEQUENCE</scope>
</reference>
<protein>
    <submittedName>
        <fullName evidence="12">Protein-tyrosine phosphatase mitochondrial 1-like</fullName>
    </submittedName>
</protein>
<keyword evidence="2" id="KW-0444">Lipid biosynthesis</keyword>
<dbReference type="PANTHER" id="PTHR46712:SF1">
    <property type="entry name" value="PHOSPHATIDYLGLYCEROPHOSPHATASE AND PROTEIN-TYROSINE PHOSPHATASE 1"/>
    <property type="match status" value="1"/>
</dbReference>
<comment type="pathway">
    <text evidence="1">Lipid metabolism.</text>
</comment>
<evidence type="ECO:0000256" key="4">
    <source>
        <dbReference type="ARBA" id="ARBA00022912"/>
    </source>
</evidence>
<keyword evidence="11" id="KW-1185">Reference proteome</keyword>
<evidence type="ECO:0000313" key="11">
    <source>
        <dbReference type="Proteomes" id="UP000694865"/>
    </source>
</evidence>
<comment type="pathway">
    <text evidence="8">Phospholipid metabolism.</text>
</comment>
<dbReference type="Proteomes" id="UP000694865">
    <property type="component" value="Unplaced"/>
</dbReference>
<feature type="domain" description="Tyrosine specific protein phosphatases" evidence="10">
    <location>
        <begin position="100"/>
        <end position="168"/>
    </location>
</feature>
<name>A0ABM0GGW3_SACKO</name>
<dbReference type="InterPro" id="IPR000387">
    <property type="entry name" value="Tyr_Pase_dom"/>
</dbReference>
<organism evidence="11 12">
    <name type="scientific">Saccoglossus kowalevskii</name>
    <name type="common">Acorn worm</name>
    <dbReference type="NCBI Taxonomy" id="10224"/>
    <lineage>
        <taxon>Eukaryota</taxon>
        <taxon>Metazoa</taxon>
        <taxon>Hemichordata</taxon>
        <taxon>Enteropneusta</taxon>
        <taxon>Harrimaniidae</taxon>
        <taxon>Saccoglossus</taxon>
    </lineage>
</organism>
<evidence type="ECO:0000256" key="2">
    <source>
        <dbReference type="ARBA" id="ARBA00022516"/>
    </source>
</evidence>
<sequence length="182" mass="21300">MGGITARVLYYPTLLFNVVMSKVSSRRWYDRIDSTVILGALPFRGITKQLVEDENVRAVITMNEEYETRFWVNNKEEWEAAGVEQLRLTTQDFVGTPSSENVNKAVDFIYKYKEMNKSVYIHCKAGRTRSATITACYLMKDNGWNPQTAYNFIKSKRSHIILRQKQWNTLEDYYQSINESPR</sequence>
<dbReference type="InterPro" id="IPR029021">
    <property type="entry name" value="Prot-tyrosine_phosphatase-like"/>
</dbReference>
<dbReference type="PROSITE" id="PS50054">
    <property type="entry name" value="TYR_PHOSPHATASE_DUAL"/>
    <property type="match status" value="1"/>
</dbReference>
<evidence type="ECO:0000259" key="9">
    <source>
        <dbReference type="PROSITE" id="PS50054"/>
    </source>
</evidence>
<proteinExistence type="predicted"/>
<keyword evidence="4" id="KW-0904">Protein phosphatase</keyword>
<dbReference type="InterPro" id="IPR016130">
    <property type="entry name" value="Tyr_Pase_AS"/>
</dbReference>
<dbReference type="CDD" id="cd14524">
    <property type="entry name" value="PTPMT1"/>
    <property type="match status" value="1"/>
</dbReference>
<evidence type="ECO:0000256" key="8">
    <source>
        <dbReference type="ARBA" id="ARBA00025707"/>
    </source>
</evidence>